<dbReference type="InterPro" id="IPR016181">
    <property type="entry name" value="Acyl_CoA_acyltransferase"/>
</dbReference>
<dbReference type="CDD" id="cd04301">
    <property type="entry name" value="NAT_SF"/>
    <property type="match status" value="1"/>
</dbReference>
<dbReference type="InterPro" id="IPR000182">
    <property type="entry name" value="GNAT_dom"/>
</dbReference>
<dbReference type="Gene3D" id="3.40.630.30">
    <property type="match status" value="1"/>
</dbReference>
<dbReference type="Proteomes" id="UP000245790">
    <property type="component" value="Unassembled WGS sequence"/>
</dbReference>
<reference evidence="2 3" key="1">
    <citation type="submission" date="2018-05" db="EMBL/GenBank/DDBJ databases">
        <title>Genomic Encyclopedia of Type Strains, Phase IV (KMG-IV): sequencing the most valuable type-strain genomes for metagenomic binning, comparative biology and taxonomic classification.</title>
        <authorList>
            <person name="Goeker M."/>
        </authorList>
    </citation>
    <scope>NUCLEOTIDE SEQUENCE [LARGE SCALE GENOMIC DNA]</scope>
    <source>
        <strain evidence="2 3">DSM 25350</strain>
    </source>
</reference>
<comment type="caution">
    <text evidence="2">The sequence shown here is derived from an EMBL/GenBank/DDBJ whole genome shotgun (WGS) entry which is preliminary data.</text>
</comment>
<dbReference type="InterPro" id="IPR039143">
    <property type="entry name" value="GNPNAT1-like"/>
</dbReference>
<feature type="domain" description="N-acetyltransferase" evidence="1">
    <location>
        <begin position="5"/>
        <end position="143"/>
    </location>
</feature>
<name>A0A316FPA2_9GAMM</name>
<dbReference type="GO" id="GO:0004343">
    <property type="term" value="F:glucosamine 6-phosphate N-acetyltransferase activity"/>
    <property type="evidence" value="ECO:0007669"/>
    <property type="project" value="TreeGrafter"/>
</dbReference>
<accession>A0A316FPA2</accession>
<proteinExistence type="predicted"/>
<evidence type="ECO:0000313" key="3">
    <source>
        <dbReference type="Proteomes" id="UP000245790"/>
    </source>
</evidence>
<dbReference type="PANTHER" id="PTHR13355">
    <property type="entry name" value="GLUCOSAMINE 6-PHOSPHATE N-ACETYLTRANSFERASE"/>
    <property type="match status" value="1"/>
</dbReference>
<dbReference type="AlphaFoldDB" id="A0A316FPA2"/>
<sequence>MTEKFTVSEVKWHESQHLLKQVRQKVFVCEQRVAEEIEIDGKDPDCYHVLVTNLKNEPIGAGRMTPEGKIGRVSVLMPYRGFGLGSHILEKLVEIAAREHLSPVKLHAQIQAIHFYERHNFVSNGPVFMEAGIPHKTMKRTLR</sequence>
<dbReference type="PROSITE" id="PS51186">
    <property type="entry name" value="GNAT"/>
    <property type="match status" value="1"/>
</dbReference>
<keyword evidence="2" id="KW-0012">Acyltransferase</keyword>
<protein>
    <submittedName>
        <fullName evidence="2">Putative GNAT family N-acyltransferase</fullName>
    </submittedName>
</protein>
<dbReference type="RefSeq" id="WP_109763726.1">
    <property type="nucleotide sequence ID" value="NZ_QGGU01000007.1"/>
</dbReference>
<keyword evidence="2" id="KW-0808">Transferase</keyword>
<organism evidence="2 3">
    <name type="scientific">Pleionea mediterranea</name>
    <dbReference type="NCBI Taxonomy" id="523701"/>
    <lineage>
        <taxon>Bacteria</taxon>
        <taxon>Pseudomonadati</taxon>
        <taxon>Pseudomonadota</taxon>
        <taxon>Gammaproteobacteria</taxon>
        <taxon>Oceanospirillales</taxon>
        <taxon>Pleioneaceae</taxon>
        <taxon>Pleionea</taxon>
    </lineage>
</organism>
<dbReference type="EMBL" id="QGGU01000007">
    <property type="protein sequence ID" value="PWK49942.1"/>
    <property type="molecule type" value="Genomic_DNA"/>
</dbReference>
<dbReference type="Pfam" id="PF13673">
    <property type="entry name" value="Acetyltransf_10"/>
    <property type="match status" value="1"/>
</dbReference>
<gene>
    <name evidence="2" type="ORF">C8D97_107105</name>
</gene>
<dbReference type="PANTHER" id="PTHR13355:SF11">
    <property type="entry name" value="GLUCOSAMINE 6-PHOSPHATE N-ACETYLTRANSFERASE"/>
    <property type="match status" value="1"/>
</dbReference>
<evidence type="ECO:0000259" key="1">
    <source>
        <dbReference type="PROSITE" id="PS51186"/>
    </source>
</evidence>
<dbReference type="OrthoDB" id="9796171at2"/>
<keyword evidence="3" id="KW-1185">Reference proteome</keyword>
<evidence type="ECO:0000313" key="2">
    <source>
        <dbReference type="EMBL" id="PWK49942.1"/>
    </source>
</evidence>
<dbReference type="SUPFAM" id="SSF55729">
    <property type="entry name" value="Acyl-CoA N-acyltransferases (Nat)"/>
    <property type="match status" value="1"/>
</dbReference>